<evidence type="ECO:0000313" key="2">
    <source>
        <dbReference type="Proteomes" id="UP000253551"/>
    </source>
</evidence>
<sequence length="58" mass="6914">MEEILEELALEAANRKYNGQIVESCRFRSKGPSQLQEEYKKHLIWFFFDEYPQASLSD</sequence>
<dbReference type="AlphaFoldDB" id="A0A367JZ80"/>
<organism evidence="1 2">
    <name type="scientific">Rhizopus stolonifer</name>
    <name type="common">Rhizopus nigricans</name>
    <dbReference type="NCBI Taxonomy" id="4846"/>
    <lineage>
        <taxon>Eukaryota</taxon>
        <taxon>Fungi</taxon>
        <taxon>Fungi incertae sedis</taxon>
        <taxon>Mucoromycota</taxon>
        <taxon>Mucoromycotina</taxon>
        <taxon>Mucoromycetes</taxon>
        <taxon>Mucorales</taxon>
        <taxon>Mucorineae</taxon>
        <taxon>Rhizopodaceae</taxon>
        <taxon>Rhizopus</taxon>
    </lineage>
</organism>
<reference evidence="1 2" key="1">
    <citation type="journal article" date="2018" name="G3 (Bethesda)">
        <title>Phylogenetic and Phylogenomic Definition of Rhizopus Species.</title>
        <authorList>
            <person name="Gryganskyi A.P."/>
            <person name="Golan J."/>
            <person name="Dolatabadi S."/>
            <person name="Mondo S."/>
            <person name="Robb S."/>
            <person name="Idnurm A."/>
            <person name="Muszewska A."/>
            <person name="Steczkiewicz K."/>
            <person name="Masonjones S."/>
            <person name="Liao H.L."/>
            <person name="Gajdeczka M.T."/>
            <person name="Anike F."/>
            <person name="Vuek A."/>
            <person name="Anishchenko I.M."/>
            <person name="Voigt K."/>
            <person name="de Hoog G.S."/>
            <person name="Smith M.E."/>
            <person name="Heitman J."/>
            <person name="Vilgalys R."/>
            <person name="Stajich J.E."/>
        </authorList>
    </citation>
    <scope>NUCLEOTIDE SEQUENCE [LARGE SCALE GENOMIC DNA]</scope>
    <source>
        <strain evidence="1 2">LSU 92-RS-03</strain>
    </source>
</reference>
<gene>
    <name evidence="1" type="ORF">CU098_010207</name>
</gene>
<keyword evidence="2" id="KW-1185">Reference proteome</keyword>
<dbReference type="EMBL" id="PJQM01002461">
    <property type="protein sequence ID" value="RCH95189.1"/>
    <property type="molecule type" value="Genomic_DNA"/>
</dbReference>
<evidence type="ECO:0000313" key="1">
    <source>
        <dbReference type="EMBL" id="RCH95189.1"/>
    </source>
</evidence>
<proteinExistence type="predicted"/>
<name>A0A367JZ80_RHIST</name>
<comment type="caution">
    <text evidence="1">The sequence shown here is derived from an EMBL/GenBank/DDBJ whole genome shotgun (WGS) entry which is preliminary data.</text>
</comment>
<dbReference type="Proteomes" id="UP000253551">
    <property type="component" value="Unassembled WGS sequence"/>
</dbReference>
<accession>A0A367JZ80</accession>
<protein>
    <submittedName>
        <fullName evidence="1">Uncharacterized protein</fullName>
    </submittedName>
</protein>